<accession>A0A1V4SM14</accession>
<dbReference type="Pfam" id="PF17202">
    <property type="entry name" value="sCache_3_3"/>
    <property type="match status" value="1"/>
</dbReference>
<dbReference type="InterPro" id="IPR003660">
    <property type="entry name" value="HAMP_dom"/>
</dbReference>
<comment type="caution">
    <text evidence="12">The sequence shown here is derived from an EMBL/GenBank/DDBJ whole genome shotgun (WGS) entry which is preliminary data.</text>
</comment>
<evidence type="ECO:0000256" key="3">
    <source>
        <dbReference type="ARBA" id="ARBA00022692"/>
    </source>
</evidence>
<dbReference type="STRING" id="48256.CLHUN_13870"/>
<proteinExistence type="inferred from homology"/>
<feature type="domain" description="Methyl-accepting transducer" evidence="10">
    <location>
        <begin position="270"/>
        <end position="528"/>
    </location>
</feature>
<feature type="domain" description="HAMP" evidence="11">
    <location>
        <begin position="203"/>
        <end position="258"/>
    </location>
</feature>
<dbReference type="SUPFAM" id="SSF58104">
    <property type="entry name" value="Methyl-accepting chemotaxis protein (MCP) signaling domain"/>
    <property type="match status" value="1"/>
</dbReference>
<evidence type="ECO:0000256" key="2">
    <source>
        <dbReference type="ARBA" id="ARBA00022475"/>
    </source>
</evidence>
<evidence type="ECO:0000256" key="7">
    <source>
        <dbReference type="ARBA" id="ARBA00029447"/>
    </source>
</evidence>
<dbReference type="PROSITE" id="PS50885">
    <property type="entry name" value="HAMP"/>
    <property type="match status" value="1"/>
</dbReference>
<dbReference type="EMBL" id="MZGX01000007">
    <property type="protein sequence ID" value="OPX44833.1"/>
    <property type="molecule type" value="Genomic_DNA"/>
</dbReference>
<evidence type="ECO:0000259" key="11">
    <source>
        <dbReference type="PROSITE" id="PS50885"/>
    </source>
</evidence>
<dbReference type="SUPFAM" id="SSF103190">
    <property type="entry name" value="Sensory domain-like"/>
    <property type="match status" value="1"/>
</dbReference>
<dbReference type="OrthoDB" id="9814363at2"/>
<dbReference type="PROSITE" id="PS50111">
    <property type="entry name" value="CHEMOTAXIS_TRANSDUC_2"/>
    <property type="match status" value="1"/>
</dbReference>
<reference evidence="12 13" key="1">
    <citation type="submission" date="2017-03" db="EMBL/GenBank/DDBJ databases">
        <title>Genome sequence of Clostridium hungatei DSM 14427.</title>
        <authorList>
            <person name="Poehlein A."/>
            <person name="Daniel R."/>
        </authorList>
    </citation>
    <scope>NUCLEOTIDE SEQUENCE [LARGE SCALE GENOMIC DNA]</scope>
    <source>
        <strain evidence="12 13">DSM 14427</strain>
    </source>
</reference>
<keyword evidence="3 9" id="KW-0812">Transmembrane</keyword>
<dbReference type="RefSeq" id="WP_080063832.1">
    <property type="nucleotide sequence ID" value="NZ_MZGX01000007.1"/>
</dbReference>
<evidence type="ECO:0000313" key="12">
    <source>
        <dbReference type="EMBL" id="OPX44833.1"/>
    </source>
</evidence>
<keyword evidence="5 9" id="KW-0472">Membrane</keyword>
<evidence type="ECO:0000256" key="4">
    <source>
        <dbReference type="ARBA" id="ARBA00022989"/>
    </source>
</evidence>
<protein>
    <submittedName>
        <fullName evidence="12">Methyl-accepting chemotaxis protein 4</fullName>
    </submittedName>
</protein>
<evidence type="ECO:0000256" key="9">
    <source>
        <dbReference type="SAM" id="Phobius"/>
    </source>
</evidence>
<dbReference type="GO" id="GO:0005886">
    <property type="term" value="C:plasma membrane"/>
    <property type="evidence" value="ECO:0007669"/>
    <property type="project" value="UniProtKB-SubCell"/>
</dbReference>
<keyword evidence="4 9" id="KW-1133">Transmembrane helix</keyword>
<keyword evidence="6 8" id="KW-0807">Transducer</keyword>
<dbReference type="Proteomes" id="UP000191554">
    <property type="component" value="Unassembled WGS sequence"/>
</dbReference>
<dbReference type="GO" id="GO:0004888">
    <property type="term" value="F:transmembrane signaling receptor activity"/>
    <property type="evidence" value="ECO:0007669"/>
    <property type="project" value="InterPro"/>
</dbReference>
<dbReference type="InterPro" id="IPR004090">
    <property type="entry name" value="Chemotax_Me-accpt_rcpt"/>
</dbReference>
<evidence type="ECO:0000259" key="10">
    <source>
        <dbReference type="PROSITE" id="PS50111"/>
    </source>
</evidence>
<keyword evidence="2" id="KW-1003">Cell membrane</keyword>
<feature type="transmembrane region" description="Helical" evidence="9">
    <location>
        <begin position="7"/>
        <end position="28"/>
    </location>
</feature>
<evidence type="ECO:0000256" key="8">
    <source>
        <dbReference type="PROSITE-ProRule" id="PRU00284"/>
    </source>
</evidence>
<evidence type="ECO:0000256" key="1">
    <source>
        <dbReference type="ARBA" id="ARBA00004651"/>
    </source>
</evidence>
<evidence type="ECO:0000256" key="5">
    <source>
        <dbReference type="ARBA" id="ARBA00023136"/>
    </source>
</evidence>
<dbReference type="Gene3D" id="6.10.340.10">
    <property type="match status" value="1"/>
</dbReference>
<keyword evidence="13" id="KW-1185">Reference proteome</keyword>
<dbReference type="SMART" id="SM00283">
    <property type="entry name" value="MA"/>
    <property type="match status" value="1"/>
</dbReference>
<dbReference type="AlphaFoldDB" id="A0A1V4SM14"/>
<dbReference type="GO" id="GO:0006935">
    <property type="term" value="P:chemotaxis"/>
    <property type="evidence" value="ECO:0007669"/>
    <property type="project" value="InterPro"/>
</dbReference>
<dbReference type="PRINTS" id="PR00260">
    <property type="entry name" value="CHEMTRNSDUCR"/>
</dbReference>
<name>A0A1V4SM14_RUMHU</name>
<comment type="similarity">
    <text evidence="7">Belongs to the methyl-accepting chemotaxis (MCP) protein family.</text>
</comment>
<evidence type="ECO:0000313" key="13">
    <source>
        <dbReference type="Proteomes" id="UP000191554"/>
    </source>
</evidence>
<dbReference type="PANTHER" id="PTHR32089:SF112">
    <property type="entry name" value="LYSOZYME-LIKE PROTEIN-RELATED"/>
    <property type="match status" value="1"/>
</dbReference>
<dbReference type="InterPro" id="IPR029151">
    <property type="entry name" value="Sensor-like_sf"/>
</dbReference>
<dbReference type="PANTHER" id="PTHR32089">
    <property type="entry name" value="METHYL-ACCEPTING CHEMOTAXIS PROTEIN MCPB"/>
    <property type="match status" value="1"/>
</dbReference>
<dbReference type="Gene3D" id="1.10.287.950">
    <property type="entry name" value="Methyl-accepting chemotaxis protein"/>
    <property type="match status" value="1"/>
</dbReference>
<dbReference type="GO" id="GO:0007165">
    <property type="term" value="P:signal transduction"/>
    <property type="evidence" value="ECO:0007669"/>
    <property type="project" value="UniProtKB-KW"/>
</dbReference>
<evidence type="ECO:0000256" key="6">
    <source>
        <dbReference type="ARBA" id="ARBA00023224"/>
    </source>
</evidence>
<organism evidence="12 13">
    <name type="scientific">Ruminiclostridium hungatei</name>
    <name type="common">Clostridium hungatei</name>
    <dbReference type="NCBI Taxonomy" id="48256"/>
    <lineage>
        <taxon>Bacteria</taxon>
        <taxon>Bacillati</taxon>
        <taxon>Bacillota</taxon>
        <taxon>Clostridia</taxon>
        <taxon>Eubacteriales</taxon>
        <taxon>Oscillospiraceae</taxon>
        <taxon>Ruminiclostridium</taxon>
    </lineage>
</organism>
<sequence>MKIKAKLVLSFTAVLLLFALFVFFLVYIEVSGIVTGNYQENIEKNANLSLAFFDERYPGDWNIKDGALYKGDEKINDSTEFVDTVKEESGYYATIFLDDTRVSTNVPGENGNRAVGTKASSAVATTVLQEGKTYRGTAMVQGNNCFTYYTPLKDSGGKIIGMWFVGVDKTVIDRQITGIVTVIAALIAVSLLVGAVLAFYIGHVLSKAIGRINTQLNKFSEGDFSDTLDEKSFKLSGELGEISKSAHKMQQAVHGIIESVIGESSKINQAMAHTYSEISSLTGNIEDVSATTQQLSAGMQQTAATMEEMNATSSEIESAVENIAKKAQETSFAAKEINAKSLALKATAKESRDHAYNIYQSTNTELKKAIEQSQSIEQIRLLSDAIMQITSQTNLLALNAAIEASRAGEAGRGFAVVADEIRKLAEDSKKAVGEIQSVTKNVLVAVENLVSGSQSILSFIESTVIRDYGSQVEASEQYSSDAARIDELVFEFSSTSEELLVSISNMMKAINEVTISTNEAAEGTSNIAVKASEILEKGNEVVKASQDTKAASEKLKTYMSDFKI</sequence>
<gene>
    <name evidence="12" type="primary">mcp4_3</name>
    <name evidence="12" type="ORF">CLHUN_13870</name>
</gene>
<dbReference type="Pfam" id="PF00015">
    <property type="entry name" value="MCPsignal"/>
    <property type="match status" value="1"/>
</dbReference>
<comment type="subcellular location">
    <subcellularLocation>
        <location evidence="1">Cell membrane</location>
        <topology evidence="1">Multi-pass membrane protein</topology>
    </subcellularLocation>
</comment>
<dbReference type="InterPro" id="IPR033463">
    <property type="entry name" value="sCache_3"/>
</dbReference>
<feature type="transmembrane region" description="Helical" evidence="9">
    <location>
        <begin position="179"/>
        <end position="201"/>
    </location>
</feature>
<dbReference type="InterPro" id="IPR004089">
    <property type="entry name" value="MCPsignal_dom"/>
</dbReference>